<comment type="caution">
    <text evidence="2">The sequence shown here is derived from an EMBL/GenBank/DDBJ whole genome shotgun (WGS) entry which is preliminary data.</text>
</comment>
<organism evidence="2 3">
    <name type="scientific">Megasphaera vaginalis</name>
    <name type="common">ex Srinivasan et al. 2021</name>
    <dbReference type="NCBI Taxonomy" id="1111454"/>
    <lineage>
        <taxon>Bacteria</taxon>
        <taxon>Bacillati</taxon>
        <taxon>Bacillota</taxon>
        <taxon>Negativicutes</taxon>
        <taxon>Veillonellales</taxon>
        <taxon>Veillonellaceae</taxon>
        <taxon>Megasphaera</taxon>
    </lineage>
</organism>
<keyword evidence="3" id="KW-1185">Reference proteome</keyword>
<dbReference type="STRING" id="1111454.HMPREF1250_2259"/>
<dbReference type="EMBL" id="AWXA01000008">
    <property type="protein sequence ID" value="ERT61664.1"/>
    <property type="molecule type" value="Genomic_DNA"/>
</dbReference>
<sequence>MDNDKIKSITETALLLALTVVLQGLRLFLPLPAAVSLFLIGSLVNACLVVAVLRINAAAGYMTACITPVFAWVEGMLPFFPFIFPVACGNCAFVFAVALLKNSGLKILYVSAFIKMLVLCGAFFLLFSCVSFPETVRQAIFFAMSWPQLVTGIAGITLAWFLQRRTGCGC</sequence>
<dbReference type="eggNOG" id="ENOG5032UR1">
    <property type="taxonomic scope" value="Bacteria"/>
</dbReference>
<accession>U7US09</accession>
<evidence type="ECO:0000313" key="3">
    <source>
        <dbReference type="Proteomes" id="UP000017090"/>
    </source>
</evidence>
<dbReference type="AlphaFoldDB" id="U7US09"/>
<keyword evidence="1" id="KW-0812">Transmembrane</keyword>
<dbReference type="PATRIC" id="fig|1111454.3.peg.596"/>
<evidence type="ECO:0000256" key="1">
    <source>
        <dbReference type="SAM" id="Phobius"/>
    </source>
</evidence>
<dbReference type="Proteomes" id="UP000017090">
    <property type="component" value="Unassembled WGS sequence"/>
</dbReference>
<feature type="transmembrane region" description="Helical" evidence="1">
    <location>
        <begin position="79"/>
        <end position="100"/>
    </location>
</feature>
<keyword evidence="1" id="KW-1133">Transmembrane helix</keyword>
<dbReference type="RefSeq" id="WP_023052954.1">
    <property type="nucleotide sequence ID" value="NZ_AWXA01000008.1"/>
</dbReference>
<keyword evidence="1" id="KW-0472">Membrane</keyword>
<feature type="transmembrane region" description="Helical" evidence="1">
    <location>
        <begin position="58"/>
        <end position="73"/>
    </location>
</feature>
<protein>
    <recommendedName>
        <fullName evidence="4">ECF transporter S component</fullName>
    </recommendedName>
</protein>
<reference evidence="2 3" key="1">
    <citation type="submission" date="2013-09" db="EMBL/GenBank/DDBJ databases">
        <authorList>
            <person name="Durkin A.S."/>
            <person name="Haft D.R."/>
            <person name="McCorrison J."/>
            <person name="Torralba M."/>
            <person name="Gillis M."/>
            <person name="Haft D.H."/>
            <person name="Methe B."/>
            <person name="Sutton G."/>
            <person name="Nelson K.E."/>
        </authorList>
    </citation>
    <scope>NUCLEOTIDE SEQUENCE [LARGE SCALE GENOMIC DNA]</scope>
    <source>
        <strain evidence="2 3">BV3C16-1</strain>
    </source>
</reference>
<dbReference type="Gene3D" id="1.10.1760.20">
    <property type="match status" value="1"/>
</dbReference>
<feature type="transmembrane region" description="Helical" evidence="1">
    <location>
        <begin position="139"/>
        <end position="162"/>
    </location>
</feature>
<proteinExistence type="predicted"/>
<gene>
    <name evidence="2" type="ORF">HMPREF1250_2259</name>
</gene>
<evidence type="ECO:0008006" key="4">
    <source>
        <dbReference type="Google" id="ProtNLM"/>
    </source>
</evidence>
<dbReference type="OrthoDB" id="1682230at2"/>
<feature type="transmembrane region" description="Helical" evidence="1">
    <location>
        <begin position="107"/>
        <end position="127"/>
    </location>
</feature>
<evidence type="ECO:0000313" key="2">
    <source>
        <dbReference type="EMBL" id="ERT61664.1"/>
    </source>
</evidence>
<name>U7US09_9FIRM</name>